<evidence type="ECO:0000256" key="1">
    <source>
        <dbReference type="SAM" id="Phobius"/>
    </source>
</evidence>
<protein>
    <submittedName>
        <fullName evidence="2">Uncharacterized protein</fullName>
    </submittedName>
</protein>
<dbReference type="EMBL" id="KE560988">
    <property type="protein sequence ID" value="EPZ34126.1"/>
    <property type="molecule type" value="Genomic_DNA"/>
</dbReference>
<keyword evidence="1" id="KW-1133">Transmembrane helix</keyword>
<dbReference type="SUPFAM" id="SSF55729">
    <property type="entry name" value="Acyl-CoA N-acyltransferases (Nat)"/>
    <property type="match status" value="1"/>
</dbReference>
<sequence>MKDTILIRLENPDKSEREKLYRLQFRAFALEIGQHDPKQYPDEKIMSKVDIESIYLIAEYNDEIIAITSITPPNSLQYSLESSVPFEKLKPKLAYPMERNNTAEMRNFYVIPQYRRQFTNFAFYFYMIGIVYARFIGAKYVIGKNNSNSLRLSRRLASRESGVIIQSGRVKYHVVYGETDNIIRSGFMGKMQDQIANELQFTLIFCPEIEKSILSTQELKIKL</sequence>
<proteinExistence type="predicted"/>
<dbReference type="Proteomes" id="UP000030755">
    <property type="component" value="Unassembled WGS sequence"/>
</dbReference>
<dbReference type="InterPro" id="IPR016181">
    <property type="entry name" value="Acyl_CoA_acyltransferase"/>
</dbReference>
<keyword evidence="1" id="KW-0472">Membrane</keyword>
<organism evidence="2 3">
    <name type="scientific">Rozella allomycis (strain CSF55)</name>
    <dbReference type="NCBI Taxonomy" id="988480"/>
    <lineage>
        <taxon>Eukaryota</taxon>
        <taxon>Fungi</taxon>
        <taxon>Fungi incertae sedis</taxon>
        <taxon>Cryptomycota</taxon>
        <taxon>Cryptomycota incertae sedis</taxon>
        <taxon>Rozella</taxon>
    </lineage>
</organism>
<keyword evidence="1" id="KW-0812">Transmembrane</keyword>
<reference evidence="2 3" key="1">
    <citation type="journal article" date="2013" name="Curr. Biol.">
        <title>Shared signatures of parasitism and phylogenomics unite Cryptomycota and microsporidia.</title>
        <authorList>
            <person name="James T.Y."/>
            <person name="Pelin A."/>
            <person name="Bonen L."/>
            <person name="Ahrendt S."/>
            <person name="Sain D."/>
            <person name="Corradi N."/>
            <person name="Stajich J.E."/>
        </authorList>
    </citation>
    <scope>NUCLEOTIDE SEQUENCE [LARGE SCALE GENOMIC DNA]</scope>
    <source>
        <strain evidence="2 3">CSF55</strain>
    </source>
</reference>
<name>A0A075AV18_ROZAC</name>
<accession>A0A075AV18</accession>
<dbReference type="Gene3D" id="3.40.630.30">
    <property type="match status" value="1"/>
</dbReference>
<evidence type="ECO:0000313" key="2">
    <source>
        <dbReference type="EMBL" id="EPZ34126.1"/>
    </source>
</evidence>
<dbReference type="OrthoDB" id="10664558at2759"/>
<evidence type="ECO:0000313" key="3">
    <source>
        <dbReference type="Proteomes" id="UP000030755"/>
    </source>
</evidence>
<dbReference type="HOGENOM" id="CLU_1240741_0_0_1"/>
<feature type="transmembrane region" description="Helical" evidence="1">
    <location>
        <begin position="121"/>
        <end position="142"/>
    </location>
</feature>
<dbReference type="AlphaFoldDB" id="A0A075AV18"/>
<keyword evidence="3" id="KW-1185">Reference proteome</keyword>
<gene>
    <name evidence="2" type="ORF">O9G_004827</name>
</gene>